<dbReference type="PANTHER" id="PTHR30349:SF64">
    <property type="entry name" value="PROPHAGE INTEGRASE INTD-RELATED"/>
    <property type="match status" value="1"/>
</dbReference>
<evidence type="ECO:0000256" key="1">
    <source>
        <dbReference type="ARBA" id="ARBA00008857"/>
    </source>
</evidence>
<evidence type="ECO:0000313" key="9">
    <source>
        <dbReference type="EMBL" id="UGS36094.1"/>
    </source>
</evidence>
<dbReference type="Pfam" id="PF00589">
    <property type="entry name" value="Phage_integrase"/>
    <property type="match status" value="1"/>
</dbReference>
<evidence type="ECO:0000313" key="10">
    <source>
        <dbReference type="Proteomes" id="UP001162834"/>
    </source>
</evidence>
<dbReference type="InterPro" id="IPR010998">
    <property type="entry name" value="Integrase_recombinase_N"/>
</dbReference>
<accession>A0A9E6XX83</accession>
<evidence type="ECO:0000259" key="7">
    <source>
        <dbReference type="PROSITE" id="PS51898"/>
    </source>
</evidence>
<reference evidence="9" key="1">
    <citation type="journal article" date="2022" name="Int. J. Syst. Evol. Microbiol.">
        <title>Pseudomonas aegrilactucae sp. nov. and Pseudomonas morbosilactucae sp. nov., pathogens causing bacterial rot of lettuce in Japan.</title>
        <authorList>
            <person name="Sawada H."/>
            <person name="Fujikawa T."/>
            <person name="Satou M."/>
        </authorList>
    </citation>
    <scope>NUCLEOTIDE SEQUENCE</scope>
    <source>
        <strain evidence="9">0166_1</strain>
    </source>
</reference>
<dbReference type="Proteomes" id="UP001162834">
    <property type="component" value="Chromosome"/>
</dbReference>
<sequence length="413" mass="46217">MRPQPTAATGHVRKERKTKGEVWYVRYRTLDHRQDGTFGPTQKTRRLGPHWPKAGRPPAGYFTERTANDELVRILDAERERVVGGRPAVVTFREAADEWLRYVEHDRRVRSSTLGDYRRTATLLAAHFGDVAVEQITPQDVEAYKAAIAERGRQGTGRKLAPRTINRHLVILGDIFKRAERKWGIVHNPAVRVEKMRDKGSGRLTFLTPDELARVVSSAATPQDGLLYLMAGMAGLRLGELMALCWRVVDFVGGVVRVERSLALHDRFEQPTKSYKTRSVDLAPELLTALAMHRNRTVYSDDDDLVFVQADGTWLNDFEVRVDLYAALKAAGLGHKREAEGADRFVFQTLAAAGVPVTEIQELMGHAHVMTTQTYMHFAPRKDRARRIGAAFSNAFEVPTAGMTALLAPVAGD</sequence>
<feature type="domain" description="Tyr recombinase" evidence="7">
    <location>
        <begin position="202"/>
        <end position="390"/>
    </location>
</feature>
<gene>
    <name evidence="9" type="primary">xerC_7</name>
    <name evidence="9" type="ORF">DSM104329_02492</name>
</gene>
<dbReference type="GO" id="GO:0003677">
    <property type="term" value="F:DNA binding"/>
    <property type="evidence" value="ECO:0007669"/>
    <property type="project" value="UniProtKB-UniRule"/>
</dbReference>
<dbReference type="EMBL" id="CP087164">
    <property type="protein sequence ID" value="UGS36094.1"/>
    <property type="molecule type" value="Genomic_DNA"/>
</dbReference>
<dbReference type="Gene3D" id="1.10.443.10">
    <property type="entry name" value="Intergrase catalytic core"/>
    <property type="match status" value="1"/>
</dbReference>
<dbReference type="Gene3D" id="1.10.150.130">
    <property type="match status" value="1"/>
</dbReference>
<evidence type="ECO:0000256" key="6">
    <source>
        <dbReference type="SAM" id="MobiDB-lite"/>
    </source>
</evidence>
<dbReference type="InterPro" id="IPR011010">
    <property type="entry name" value="DNA_brk_join_enz"/>
</dbReference>
<evidence type="ECO:0000256" key="5">
    <source>
        <dbReference type="PROSITE-ProRule" id="PRU01248"/>
    </source>
</evidence>
<dbReference type="GO" id="GO:0015074">
    <property type="term" value="P:DNA integration"/>
    <property type="evidence" value="ECO:0007669"/>
    <property type="project" value="UniProtKB-KW"/>
</dbReference>
<dbReference type="GO" id="GO:0006310">
    <property type="term" value="P:DNA recombination"/>
    <property type="evidence" value="ECO:0007669"/>
    <property type="project" value="UniProtKB-KW"/>
</dbReference>
<evidence type="ECO:0000256" key="3">
    <source>
        <dbReference type="ARBA" id="ARBA00023125"/>
    </source>
</evidence>
<dbReference type="InterPro" id="IPR044068">
    <property type="entry name" value="CB"/>
</dbReference>
<dbReference type="PROSITE" id="PS51898">
    <property type="entry name" value="TYR_RECOMBINASE"/>
    <property type="match status" value="1"/>
</dbReference>
<dbReference type="PROSITE" id="PS51900">
    <property type="entry name" value="CB"/>
    <property type="match status" value="1"/>
</dbReference>
<keyword evidence="4" id="KW-0233">DNA recombination</keyword>
<keyword evidence="2" id="KW-0229">DNA integration</keyword>
<evidence type="ECO:0000256" key="2">
    <source>
        <dbReference type="ARBA" id="ARBA00022908"/>
    </source>
</evidence>
<feature type="domain" description="Core-binding (CB)" evidence="8">
    <location>
        <begin position="90"/>
        <end position="180"/>
    </location>
</feature>
<dbReference type="InterPro" id="IPR002104">
    <property type="entry name" value="Integrase_catalytic"/>
</dbReference>
<comment type="similarity">
    <text evidence="1">Belongs to the 'phage' integrase family.</text>
</comment>
<name>A0A9E6XX83_9ACTN</name>
<feature type="region of interest" description="Disordered" evidence="6">
    <location>
        <begin position="34"/>
        <end position="59"/>
    </location>
</feature>
<organism evidence="9 10">
    <name type="scientific">Capillimicrobium parvum</name>
    <dbReference type="NCBI Taxonomy" id="2884022"/>
    <lineage>
        <taxon>Bacteria</taxon>
        <taxon>Bacillati</taxon>
        <taxon>Actinomycetota</taxon>
        <taxon>Thermoleophilia</taxon>
        <taxon>Solirubrobacterales</taxon>
        <taxon>Capillimicrobiaceae</taxon>
        <taxon>Capillimicrobium</taxon>
    </lineage>
</organism>
<protein>
    <submittedName>
        <fullName evidence="9">Tyrosine recombinase XerC</fullName>
    </submittedName>
</protein>
<proteinExistence type="inferred from homology"/>
<dbReference type="AlphaFoldDB" id="A0A9E6XX83"/>
<dbReference type="InterPro" id="IPR004107">
    <property type="entry name" value="Integrase_SAM-like_N"/>
</dbReference>
<evidence type="ECO:0000256" key="4">
    <source>
        <dbReference type="ARBA" id="ARBA00023172"/>
    </source>
</evidence>
<evidence type="ECO:0000259" key="8">
    <source>
        <dbReference type="PROSITE" id="PS51900"/>
    </source>
</evidence>
<dbReference type="SUPFAM" id="SSF56349">
    <property type="entry name" value="DNA breaking-rejoining enzymes"/>
    <property type="match status" value="1"/>
</dbReference>
<keyword evidence="10" id="KW-1185">Reference proteome</keyword>
<dbReference type="Pfam" id="PF02899">
    <property type="entry name" value="Phage_int_SAM_1"/>
    <property type="match status" value="1"/>
</dbReference>
<dbReference type="InterPro" id="IPR050090">
    <property type="entry name" value="Tyrosine_recombinase_XerCD"/>
</dbReference>
<dbReference type="InterPro" id="IPR013762">
    <property type="entry name" value="Integrase-like_cat_sf"/>
</dbReference>
<keyword evidence="3 5" id="KW-0238">DNA-binding</keyword>
<dbReference type="PANTHER" id="PTHR30349">
    <property type="entry name" value="PHAGE INTEGRASE-RELATED"/>
    <property type="match status" value="1"/>
</dbReference>
<dbReference type="RefSeq" id="WP_259315771.1">
    <property type="nucleotide sequence ID" value="NZ_CP087164.1"/>
</dbReference>
<dbReference type="KEGG" id="sbae:DSM104329_02492"/>